<dbReference type="Proteomes" id="UP000288082">
    <property type="component" value="Unassembled WGS sequence"/>
</dbReference>
<dbReference type="PANTHER" id="PTHR43852:SF2">
    <property type="entry name" value="PROTEIN ADENYLYLTRANSFERASE MNTA"/>
    <property type="match status" value="1"/>
</dbReference>
<dbReference type="Proteomes" id="UP000287306">
    <property type="component" value="Unassembled WGS sequence"/>
</dbReference>
<evidence type="ECO:0000313" key="12">
    <source>
        <dbReference type="Proteomes" id="UP000287306"/>
    </source>
</evidence>
<dbReference type="NCBIfam" id="NF047752">
    <property type="entry name" value="MntA_antitoxin"/>
    <property type="match status" value="1"/>
</dbReference>
<evidence type="ECO:0000313" key="11">
    <source>
        <dbReference type="Proteomes" id="UP000287173"/>
    </source>
</evidence>
<evidence type="ECO:0000313" key="14">
    <source>
        <dbReference type="Proteomes" id="UP000288082"/>
    </source>
</evidence>
<evidence type="ECO:0000313" key="5">
    <source>
        <dbReference type="EMBL" id="RTH23626.1"/>
    </source>
</evidence>
<feature type="domain" description="Polymerase beta nucleotidyltransferase" evidence="1">
    <location>
        <begin position="27"/>
        <end position="96"/>
    </location>
</feature>
<dbReference type="InterPro" id="IPR041633">
    <property type="entry name" value="Polbeta"/>
</dbReference>
<dbReference type="GeneID" id="93866482"/>
<dbReference type="GO" id="GO:0016740">
    <property type="term" value="F:transferase activity"/>
    <property type="evidence" value="ECO:0007669"/>
    <property type="project" value="UniProtKB-KW"/>
</dbReference>
<gene>
    <name evidence="8" type="ORF">CSW23_09850</name>
    <name evidence="6" type="ORF">CSW29_10105</name>
    <name evidence="7" type="ORF">CSW30_11455</name>
    <name evidence="4" type="ORF">CSW38_13355</name>
    <name evidence="5" type="ORF">CSW40_09435</name>
    <name evidence="3" type="ORF">CSW47_10960</name>
    <name evidence="2" type="ORF">CSW50_09515</name>
</gene>
<dbReference type="EMBL" id="PEMN01000346">
    <property type="protein sequence ID" value="RTI14743.1"/>
    <property type="molecule type" value="Genomic_DNA"/>
</dbReference>
<dbReference type="AlphaFoldDB" id="A0A430UYX1"/>
<dbReference type="EMBL" id="PEMG01000433">
    <property type="protein sequence ID" value="RTI05459.1"/>
    <property type="molecule type" value="Genomic_DNA"/>
</dbReference>
<evidence type="ECO:0000313" key="15">
    <source>
        <dbReference type="Proteomes" id="UP000288347"/>
    </source>
</evidence>
<accession>A0A430UYX1</accession>
<comment type="caution">
    <text evidence="8">The sequence shown here is derived from an EMBL/GenBank/DDBJ whole genome shotgun (WGS) entry which is preliminary data.</text>
</comment>
<dbReference type="EMBL" id="PELW01000310">
    <property type="protein sequence ID" value="RTH23626.1"/>
    <property type="molecule type" value="Genomic_DNA"/>
</dbReference>
<dbReference type="EMBL" id="PELM01000344">
    <property type="protein sequence ID" value="RTH01366.1"/>
    <property type="molecule type" value="Genomic_DNA"/>
</dbReference>
<protein>
    <submittedName>
        <fullName evidence="8">Nucleotidyltransferase domain-containing protein</fullName>
    </submittedName>
</protein>
<dbReference type="Proteomes" id="UP000287173">
    <property type="component" value="Unassembled WGS sequence"/>
</dbReference>
<dbReference type="InterPro" id="IPR043519">
    <property type="entry name" value="NT_sf"/>
</dbReference>
<keyword evidence="8" id="KW-0808">Transferase</keyword>
<proteinExistence type="predicted"/>
<evidence type="ECO:0000313" key="4">
    <source>
        <dbReference type="EMBL" id="RTH22387.1"/>
    </source>
</evidence>
<evidence type="ECO:0000313" key="6">
    <source>
        <dbReference type="EMBL" id="RTH98332.1"/>
    </source>
</evidence>
<dbReference type="Proteomes" id="UP000286712">
    <property type="component" value="Unassembled WGS sequence"/>
</dbReference>
<dbReference type="EMBL" id="PEMH01000358">
    <property type="protein sequence ID" value="RTH98332.1"/>
    <property type="molecule type" value="Genomic_DNA"/>
</dbReference>
<sequence>MATSLESDKEAVLTALRPYLQGTGTRLYLFGSFARGEGRQASDLDLALLSERPLRDLLPLLKEALEEAPVVRRVDLVDLTEAEPAFRERVLREGILWAEL</sequence>
<dbReference type="PANTHER" id="PTHR43852">
    <property type="entry name" value="NUCLEOTIDYLTRANSFERASE"/>
    <property type="match status" value="1"/>
</dbReference>
<reference evidence="9 10" key="1">
    <citation type="journal article" date="2019" name="Extremophiles">
        <title>Biogeography of thermophiles and predominance of Thermus scotoductus in domestic water heaters.</title>
        <authorList>
            <person name="Wilpiszeski R.L."/>
            <person name="Zhang Z."/>
            <person name="House C.H."/>
        </authorList>
    </citation>
    <scope>NUCLEOTIDE SEQUENCE [LARGE SCALE GENOMIC DNA]</scope>
    <source>
        <strain evidence="8 13">10_S10</strain>
        <strain evidence="6 15">16_S16</strain>
        <strain evidence="7 11">17_S17</strain>
        <strain evidence="4 12">25_S25</strain>
        <strain evidence="5 9">27_S27</strain>
        <strain evidence="3 10">34_S34</strain>
        <strain evidence="2 14">38_S38</strain>
    </source>
</reference>
<dbReference type="Pfam" id="PF18765">
    <property type="entry name" value="Polbeta"/>
    <property type="match status" value="1"/>
</dbReference>
<dbReference type="EMBL" id="PELY01000436">
    <property type="protein sequence ID" value="RTH22387.1"/>
    <property type="molecule type" value="Genomic_DNA"/>
</dbReference>
<evidence type="ECO:0000313" key="13">
    <source>
        <dbReference type="Proteomes" id="UP000288073"/>
    </source>
</evidence>
<dbReference type="EMBL" id="PELP01000355">
    <property type="protein sequence ID" value="RTH02304.1"/>
    <property type="molecule type" value="Genomic_DNA"/>
</dbReference>
<dbReference type="InterPro" id="IPR052930">
    <property type="entry name" value="TA_antitoxin_MntA"/>
</dbReference>
<dbReference type="CDD" id="cd05403">
    <property type="entry name" value="NT_KNTase_like"/>
    <property type="match status" value="1"/>
</dbReference>
<evidence type="ECO:0000313" key="8">
    <source>
        <dbReference type="EMBL" id="RTI14743.1"/>
    </source>
</evidence>
<dbReference type="Proteomes" id="UP000286734">
    <property type="component" value="Unassembled WGS sequence"/>
</dbReference>
<dbReference type="RefSeq" id="WP_019550526.1">
    <property type="nucleotide sequence ID" value="NZ_PELL01000367.1"/>
</dbReference>
<evidence type="ECO:0000313" key="7">
    <source>
        <dbReference type="EMBL" id="RTI05459.1"/>
    </source>
</evidence>
<evidence type="ECO:0000313" key="10">
    <source>
        <dbReference type="Proteomes" id="UP000286734"/>
    </source>
</evidence>
<evidence type="ECO:0000313" key="9">
    <source>
        <dbReference type="Proteomes" id="UP000286712"/>
    </source>
</evidence>
<dbReference type="Proteomes" id="UP000288073">
    <property type="component" value="Unassembled WGS sequence"/>
</dbReference>
<organism evidence="8 13">
    <name type="scientific">Thermus scotoductus</name>
    <dbReference type="NCBI Taxonomy" id="37636"/>
    <lineage>
        <taxon>Bacteria</taxon>
        <taxon>Thermotogati</taxon>
        <taxon>Deinococcota</taxon>
        <taxon>Deinococci</taxon>
        <taxon>Thermales</taxon>
        <taxon>Thermaceae</taxon>
        <taxon>Thermus</taxon>
    </lineage>
</organism>
<dbReference type="SUPFAM" id="SSF81301">
    <property type="entry name" value="Nucleotidyltransferase"/>
    <property type="match status" value="1"/>
</dbReference>
<evidence type="ECO:0000259" key="1">
    <source>
        <dbReference type="Pfam" id="PF18765"/>
    </source>
</evidence>
<dbReference type="Gene3D" id="3.30.460.10">
    <property type="entry name" value="Beta Polymerase, domain 2"/>
    <property type="match status" value="1"/>
</dbReference>
<dbReference type="Proteomes" id="UP000288347">
    <property type="component" value="Unassembled WGS sequence"/>
</dbReference>
<evidence type="ECO:0000313" key="3">
    <source>
        <dbReference type="EMBL" id="RTH02304.1"/>
    </source>
</evidence>
<name>A0A430UYX1_THESC</name>
<evidence type="ECO:0000313" key="2">
    <source>
        <dbReference type="EMBL" id="RTH01366.1"/>
    </source>
</evidence>